<dbReference type="InterPro" id="IPR013221">
    <property type="entry name" value="Mur_ligase_cen"/>
</dbReference>
<dbReference type="GO" id="GO:0005524">
    <property type="term" value="F:ATP binding"/>
    <property type="evidence" value="ECO:0007669"/>
    <property type="project" value="UniProtKB-UniRule"/>
</dbReference>
<dbReference type="Proteomes" id="UP000240010">
    <property type="component" value="Unassembled WGS sequence"/>
</dbReference>
<comment type="catalytic activity">
    <reaction evidence="7 8">
        <text>UDP-N-acetyl-alpha-D-muramoyl-L-alanine + D-glutamate + ATP = UDP-N-acetyl-alpha-D-muramoyl-L-alanyl-D-glutamate + ADP + phosphate + H(+)</text>
        <dbReference type="Rhea" id="RHEA:16429"/>
        <dbReference type="ChEBI" id="CHEBI:15378"/>
        <dbReference type="ChEBI" id="CHEBI:29986"/>
        <dbReference type="ChEBI" id="CHEBI:30616"/>
        <dbReference type="ChEBI" id="CHEBI:43474"/>
        <dbReference type="ChEBI" id="CHEBI:83898"/>
        <dbReference type="ChEBI" id="CHEBI:83900"/>
        <dbReference type="ChEBI" id="CHEBI:456216"/>
        <dbReference type="EC" id="6.3.2.9"/>
    </reaction>
</comment>
<keyword evidence="7 8" id="KW-0573">Peptidoglycan synthesis</keyword>
<keyword evidence="7 8" id="KW-0961">Cell wall biogenesis/degradation</keyword>
<keyword evidence="5 7" id="KW-0547">Nucleotide-binding</keyword>
<dbReference type="SUPFAM" id="SSF53244">
    <property type="entry name" value="MurD-like peptide ligases, peptide-binding domain"/>
    <property type="match status" value="1"/>
</dbReference>
<dbReference type="UniPathway" id="UPA00219"/>
<evidence type="ECO:0000313" key="11">
    <source>
        <dbReference type="EMBL" id="PPK77363.1"/>
    </source>
</evidence>
<dbReference type="Pfam" id="PF21799">
    <property type="entry name" value="MurD-like_N"/>
    <property type="match status" value="1"/>
</dbReference>
<comment type="caution">
    <text evidence="11">The sequence shown here is derived from an EMBL/GenBank/DDBJ whole genome shotgun (WGS) entry which is preliminary data.</text>
</comment>
<keyword evidence="4 7" id="KW-0436">Ligase</keyword>
<keyword evidence="3 7" id="KW-0963">Cytoplasm</keyword>
<dbReference type="Gene3D" id="3.90.190.20">
    <property type="entry name" value="Mur ligase, C-terminal domain"/>
    <property type="match status" value="1"/>
</dbReference>
<dbReference type="EMBL" id="PTIZ01000002">
    <property type="protein sequence ID" value="PPK77363.1"/>
    <property type="molecule type" value="Genomic_DNA"/>
</dbReference>
<dbReference type="GO" id="GO:0071555">
    <property type="term" value="P:cell wall organization"/>
    <property type="evidence" value="ECO:0007669"/>
    <property type="project" value="UniProtKB-KW"/>
</dbReference>
<dbReference type="GO" id="GO:0008360">
    <property type="term" value="P:regulation of cell shape"/>
    <property type="evidence" value="ECO:0007669"/>
    <property type="project" value="UniProtKB-KW"/>
</dbReference>
<comment type="similarity">
    <text evidence="7">Belongs to the MurCDEF family.</text>
</comment>
<proteinExistence type="inferred from homology"/>
<comment type="function">
    <text evidence="7 8">Cell wall formation. Catalyzes the addition of glutamate to the nucleotide precursor UDP-N-acetylmuramoyl-L-alanine (UMA).</text>
</comment>
<dbReference type="AlphaFoldDB" id="A0A2S6HIY8"/>
<dbReference type="GO" id="GO:0009252">
    <property type="term" value="P:peptidoglycan biosynthetic process"/>
    <property type="evidence" value="ECO:0007669"/>
    <property type="project" value="UniProtKB-UniRule"/>
</dbReference>
<dbReference type="GO" id="GO:0051301">
    <property type="term" value="P:cell division"/>
    <property type="evidence" value="ECO:0007669"/>
    <property type="project" value="UniProtKB-KW"/>
</dbReference>
<evidence type="ECO:0000313" key="12">
    <source>
        <dbReference type="Proteomes" id="UP000240010"/>
    </source>
</evidence>
<dbReference type="SUPFAM" id="SSF51984">
    <property type="entry name" value="MurCD N-terminal domain"/>
    <property type="match status" value="1"/>
</dbReference>
<reference evidence="11 12" key="1">
    <citation type="submission" date="2018-02" db="EMBL/GenBank/DDBJ databases">
        <title>Subsurface microbial communities from deep shales in Ohio and West Virginia, USA.</title>
        <authorList>
            <person name="Wrighton K."/>
        </authorList>
    </citation>
    <scope>NUCLEOTIDE SEQUENCE [LARGE SCALE GENOMIC DNA]</scope>
    <source>
        <strain evidence="11 12">OWC-DMM</strain>
    </source>
</reference>
<keyword evidence="7 8" id="KW-0133">Cell shape</keyword>
<evidence type="ECO:0000256" key="2">
    <source>
        <dbReference type="ARBA" id="ARBA00004752"/>
    </source>
</evidence>
<dbReference type="PANTHER" id="PTHR43692">
    <property type="entry name" value="UDP-N-ACETYLMURAMOYLALANINE--D-GLUTAMATE LIGASE"/>
    <property type="match status" value="1"/>
</dbReference>
<keyword evidence="7 8" id="KW-0131">Cell cycle</keyword>
<evidence type="ECO:0000256" key="7">
    <source>
        <dbReference type="HAMAP-Rule" id="MF_00639"/>
    </source>
</evidence>
<evidence type="ECO:0000256" key="5">
    <source>
        <dbReference type="ARBA" id="ARBA00022741"/>
    </source>
</evidence>
<dbReference type="InterPro" id="IPR036615">
    <property type="entry name" value="Mur_ligase_C_dom_sf"/>
</dbReference>
<evidence type="ECO:0000256" key="1">
    <source>
        <dbReference type="ARBA" id="ARBA00004496"/>
    </source>
</evidence>
<sequence>MNKASVPLQNSVSNAAITALLKKNFALDPETAKVLVVGLGNTGISVAHYLQGLNFNFAIIDSRAKPPMMDEFFQQMPDTPVFTGGFDEAAFKVATHLVVSPGVSLNEQAIMKAIANGSKIVSDIDLFACSVDAPIVAISGSNGKSTVTTMLGEMAKATGMIVGVGGNLGTPALDLLALNAQLYVLELSSFQLERTSALNAVAATVLNVSADHLDRHVDMAEYAREKQRVFRGDGVMVINADDPVVYAMRDDSRKVFTFSINKKADFYLGYKDDTEYLMHDDACLMPLAELPLEGRHNAANALAALALGAAVGLDEQIMCDALRIFKGLSHRMQRVAEIRGVTWVNDSKATNIGACVAALQGYARKVILIAGGDAKGADMNELTPAIKEKAKSVVLMGKDAGLIKQALNGCVPVYSADNMAQAVEIAAGLADVGESVLLSPACASLDQYKNYQDRGEKFTKAVLALVDRSGSFPPSVAAI</sequence>
<dbReference type="Pfam" id="PF02875">
    <property type="entry name" value="Mur_ligase_C"/>
    <property type="match status" value="1"/>
</dbReference>
<organism evidence="11 12">
    <name type="scientific">Methylobacter tundripaludum</name>
    <dbReference type="NCBI Taxonomy" id="173365"/>
    <lineage>
        <taxon>Bacteria</taxon>
        <taxon>Pseudomonadati</taxon>
        <taxon>Pseudomonadota</taxon>
        <taxon>Gammaproteobacteria</taxon>
        <taxon>Methylococcales</taxon>
        <taxon>Methylococcaceae</taxon>
        <taxon>Methylobacter</taxon>
    </lineage>
</organism>
<dbReference type="Gene3D" id="3.40.1190.10">
    <property type="entry name" value="Mur-like, catalytic domain"/>
    <property type="match status" value="1"/>
</dbReference>
<comment type="pathway">
    <text evidence="2 7 8">Cell wall biogenesis; peptidoglycan biosynthesis.</text>
</comment>
<evidence type="ECO:0000256" key="8">
    <source>
        <dbReference type="RuleBase" id="RU003664"/>
    </source>
</evidence>
<dbReference type="PANTHER" id="PTHR43692:SF1">
    <property type="entry name" value="UDP-N-ACETYLMURAMOYLALANINE--D-GLUTAMATE LIGASE"/>
    <property type="match status" value="1"/>
</dbReference>
<keyword evidence="6 7" id="KW-0067">ATP-binding</keyword>
<evidence type="ECO:0000259" key="9">
    <source>
        <dbReference type="Pfam" id="PF02875"/>
    </source>
</evidence>
<name>A0A2S6HIY8_9GAMM</name>
<gene>
    <name evidence="7" type="primary">murD</name>
    <name evidence="11" type="ORF">B0F87_102475</name>
</gene>
<dbReference type="Pfam" id="PF08245">
    <property type="entry name" value="Mur_ligase_M"/>
    <property type="match status" value="1"/>
</dbReference>
<dbReference type="GO" id="GO:0005737">
    <property type="term" value="C:cytoplasm"/>
    <property type="evidence" value="ECO:0007669"/>
    <property type="project" value="UniProtKB-SubCell"/>
</dbReference>
<dbReference type="HAMAP" id="MF_00639">
    <property type="entry name" value="MurD"/>
    <property type="match status" value="1"/>
</dbReference>
<keyword evidence="7 8" id="KW-0132">Cell division</keyword>
<feature type="domain" description="Mur ligase central" evidence="10">
    <location>
        <begin position="138"/>
        <end position="307"/>
    </location>
</feature>
<dbReference type="SUPFAM" id="SSF53623">
    <property type="entry name" value="MurD-like peptide ligases, catalytic domain"/>
    <property type="match status" value="1"/>
</dbReference>
<evidence type="ECO:0000256" key="4">
    <source>
        <dbReference type="ARBA" id="ARBA00022598"/>
    </source>
</evidence>
<accession>A0A2S6HIY8</accession>
<dbReference type="GO" id="GO:0008764">
    <property type="term" value="F:UDP-N-acetylmuramoylalanine-D-glutamate ligase activity"/>
    <property type="evidence" value="ECO:0007669"/>
    <property type="project" value="UniProtKB-UniRule"/>
</dbReference>
<dbReference type="InterPro" id="IPR036565">
    <property type="entry name" value="Mur-like_cat_sf"/>
</dbReference>
<evidence type="ECO:0000256" key="6">
    <source>
        <dbReference type="ARBA" id="ARBA00022840"/>
    </source>
</evidence>
<feature type="domain" description="Mur ligase C-terminal" evidence="9">
    <location>
        <begin position="330"/>
        <end position="442"/>
    </location>
</feature>
<feature type="binding site" evidence="7">
    <location>
        <begin position="140"/>
        <end position="146"/>
    </location>
    <ligand>
        <name>ATP</name>
        <dbReference type="ChEBI" id="CHEBI:30616"/>
    </ligand>
</feature>
<dbReference type="InterPro" id="IPR005762">
    <property type="entry name" value="MurD"/>
</dbReference>
<evidence type="ECO:0000259" key="10">
    <source>
        <dbReference type="Pfam" id="PF08245"/>
    </source>
</evidence>
<dbReference type="RefSeq" id="WP_104428036.1">
    <property type="nucleotide sequence ID" value="NZ_PTIZ01000002.1"/>
</dbReference>
<dbReference type="InterPro" id="IPR004101">
    <property type="entry name" value="Mur_ligase_C"/>
</dbReference>
<evidence type="ECO:0000256" key="3">
    <source>
        <dbReference type="ARBA" id="ARBA00022490"/>
    </source>
</evidence>
<dbReference type="NCBIfam" id="TIGR01087">
    <property type="entry name" value="murD"/>
    <property type="match status" value="1"/>
</dbReference>
<dbReference type="Gene3D" id="3.40.50.720">
    <property type="entry name" value="NAD(P)-binding Rossmann-like Domain"/>
    <property type="match status" value="1"/>
</dbReference>
<comment type="subcellular location">
    <subcellularLocation>
        <location evidence="1 7 8">Cytoplasm</location>
    </subcellularLocation>
</comment>
<dbReference type="EC" id="6.3.2.9" evidence="7 8"/>
<protein>
    <recommendedName>
        <fullName evidence="7 8">UDP-N-acetylmuramoylalanine--D-glutamate ligase</fullName>
        <ecNumber evidence="7 8">6.3.2.9</ecNumber>
    </recommendedName>
    <alternativeName>
        <fullName evidence="7">D-glutamic acid-adding enzyme</fullName>
    </alternativeName>
    <alternativeName>
        <fullName evidence="7">UDP-N-acetylmuramoyl-L-alanyl-D-glutamate synthetase</fullName>
    </alternativeName>
</protein>